<dbReference type="RefSeq" id="WP_069624727.1">
    <property type="nucleotide sequence ID" value="NZ_LPWD01000415.1"/>
</dbReference>
<sequence length="70" mass="7680">MLPEDITQVDAEIEADGTIVLIGHTKSDDKTYTANVQPEWWLDGEKIDKPHAKVIGMFANSAATPAVRKT</sequence>
<keyword evidence="2" id="KW-1185">Reference proteome</keyword>
<dbReference type="Proteomes" id="UP000095042">
    <property type="component" value="Unassembled WGS sequence"/>
</dbReference>
<accession>A0A1E3W8D9</accession>
<evidence type="ECO:0000313" key="2">
    <source>
        <dbReference type="Proteomes" id="UP000095042"/>
    </source>
</evidence>
<comment type="caution">
    <text evidence="1">The sequence shown here is derived from an EMBL/GenBank/DDBJ whole genome shotgun (WGS) entry which is preliminary data.</text>
</comment>
<gene>
    <name evidence="1" type="ORF">AUC71_02405</name>
</gene>
<organism evidence="1 2">
    <name type="scientific">Methyloceanibacter marginalis</name>
    <dbReference type="NCBI Taxonomy" id="1774971"/>
    <lineage>
        <taxon>Bacteria</taxon>
        <taxon>Pseudomonadati</taxon>
        <taxon>Pseudomonadota</taxon>
        <taxon>Alphaproteobacteria</taxon>
        <taxon>Hyphomicrobiales</taxon>
        <taxon>Hyphomicrobiaceae</taxon>
        <taxon>Methyloceanibacter</taxon>
    </lineage>
</organism>
<dbReference type="AlphaFoldDB" id="A0A1E3W8D9"/>
<proteinExistence type="predicted"/>
<name>A0A1E3W8D9_9HYPH</name>
<reference evidence="1 2" key="1">
    <citation type="journal article" date="2016" name="Environ. Microbiol.">
        <title>New Methyloceanibacter diversity from North Sea sediments includes methanotroph containing solely the soluble methane monooxygenase.</title>
        <authorList>
            <person name="Vekeman B."/>
            <person name="Kerckhof F.M."/>
            <person name="Cremers G."/>
            <person name="de Vos P."/>
            <person name="Vandamme P."/>
            <person name="Boon N."/>
            <person name="Op den Camp H.J."/>
            <person name="Heylen K."/>
        </authorList>
    </citation>
    <scope>NUCLEOTIDE SEQUENCE [LARGE SCALE GENOMIC DNA]</scope>
    <source>
        <strain evidence="1 2">R-67177</strain>
    </source>
</reference>
<dbReference type="EMBL" id="LPWD01000415">
    <property type="protein sequence ID" value="ODS02079.1"/>
    <property type="molecule type" value="Genomic_DNA"/>
</dbReference>
<protein>
    <submittedName>
        <fullName evidence="1">Uncharacterized protein</fullName>
    </submittedName>
</protein>
<evidence type="ECO:0000313" key="1">
    <source>
        <dbReference type="EMBL" id="ODS02079.1"/>
    </source>
</evidence>